<dbReference type="InterPro" id="IPR019734">
    <property type="entry name" value="TPR_rpt"/>
</dbReference>
<keyword evidence="3" id="KW-1185">Reference proteome</keyword>
<dbReference type="STRING" id="634436.SAMN05216361_0101"/>
<dbReference type="Proteomes" id="UP000184520">
    <property type="component" value="Unassembled WGS sequence"/>
</dbReference>
<dbReference type="SUPFAM" id="SSF48452">
    <property type="entry name" value="TPR-like"/>
    <property type="match status" value="1"/>
</dbReference>
<gene>
    <name evidence="2" type="ORF">SAMN05216361_0101</name>
</gene>
<dbReference type="Gene3D" id="1.25.40.10">
    <property type="entry name" value="Tetratricopeptide repeat domain"/>
    <property type="match status" value="1"/>
</dbReference>
<dbReference type="SMART" id="SM00028">
    <property type="entry name" value="TPR"/>
    <property type="match status" value="2"/>
</dbReference>
<dbReference type="InterPro" id="IPR011990">
    <property type="entry name" value="TPR-like_helical_dom_sf"/>
</dbReference>
<evidence type="ECO:0000313" key="3">
    <source>
        <dbReference type="Proteomes" id="UP000184520"/>
    </source>
</evidence>
<feature type="chain" id="PRO_5012974366" description="Tetratricopeptide repeat-containing protein" evidence="1">
    <location>
        <begin position="18"/>
        <end position="654"/>
    </location>
</feature>
<keyword evidence="1" id="KW-0732">Signal</keyword>
<protein>
    <recommendedName>
        <fullName evidence="4">Tetratricopeptide repeat-containing protein</fullName>
    </recommendedName>
</protein>
<organism evidence="2 3">
    <name type="scientific">Marisediminitalea aggregata</name>
    <dbReference type="NCBI Taxonomy" id="634436"/>
    <lineage>
        <taxon>Bacteria</taxon>
        <taxon>Pseudomonadati</taxon>
        <taxon>Pseudomonadota</taxon>
        <taxon>Gammaproteobacteria</taxon>
        <taxon>Alteromonadales</taxon>
        <taxon>Alteromonadaceae</taxon>
        <taxon>Marisediminitalea</taxon>
    </lineage>
</organism>
<dbReference type="OrthoDB" id="9766710at2"/>
<dbReference type="AlphaFoldDB" id="A0A1M5SV91"/>
<dbReference type="PROSITE" id="PS51257">
    <property type="entry name" value="PROKAR_LIPOPROTEIN"/>
    <property type="match status" value="1"/>
</dbReference>
<feature type="signal peptide" evidence="1">
    <location>
        <begin position="1"/>
        <end position="17"/>
    </location>
</feature>
<sequence length="654" mass="72908">MRSLINLIIVVLLSACASTSSDSGNEEQFADYGKCGVLNGSFVGEWFDYYKRALTYMDCEKWPEAEADLKQALQVRDIDKRRVYTSGMHLLKNYFPNRELGITLLRQGRAEQALKYFEKSYKQFPTAKNRYFWIEALRSQSSIFNDVNAPQIQLQKNTDSAWELSISDATYIDFIEVAGQRFPLLASRVVDDESVGYIPLEPEQQITVDKSALAGTGVDIVAVDVFGQKRVFNTEADVDKVAPHIKIRGGALNGQTLSATIEVFDESGIASITWGNTQMVAEELALLPTSQLNSSEDWVLKSELSITTTSPGTDVIVTDNLGNKRLYKLTENKIFNNSGISVYYSDMPSVTQDAYVLFEAEVTAGNSIQTLKLNNQTIPTTGEITSTLSQLVPLSLGSNIIALTVKDGTGQQHTETVTVQRKLPPEFKLDERLRLALLPFDCSKQVSSVCLSSNKGFKYLYDAFEDRGRFQLTSRNLLEKALIESPYCDFASSSDCLSYLADKFGIDEAQQIRLTQQSINEGSTAQALLVVDIDRRPMPSKQLDSVDIAIKVIQANSGEMLITFSNYEELPEGEITNIEAIASKIHSFFPVFQLPVLQGRQVKVETFSLWKNMPLIGKDDSVCYLGKVESSSSNQGWQYSTPRMTCDIKQLMTL</sequence>
<evidence type="ECO:0008006" key="4">
    <source>
        <dbReference type="Google" id="ProtNLM"/>
    </source>
</evidence>
<dbReference type="RefSeq" id="WP_073325440.1">
    <property type="nucleotide sequence ID" value="NZ_FQWD01000012.1"/>
</dbReference>
<evidence type="ECO:0000256" key="1">
    <source>
        <dbReference type="SAM" id="SignalP"/>
    </source>
</evidence>
<reference evidence="3" key="1">
    <citation type="submission" date="2016-11" db="EMBL/GenBank/DDBJ databases">
        <authorList>
            <person name="Varghese N."/>
            <person name="Submissions S."/>
        </authorList>
    </citation>
    <scope>NUCLEOTIDE SEQUENCE [LARGE SCALE GENOMIC DNA]</scope>
    <source>
        <strain evidence="3">CGMCC 1.8995</strain>
    </source>
</reference>
<proteinExistence type="predicted"/>
<dbReference type="EMBL" id="FQWD01000012">
    <property type="protein sequence ID" value="SHH42370.1"/>
    <property type="molecule type" value="Genomic_DNA"/>
</dbReference>
<accession>A0A1M5SV91</accession>
<evidence type="ECO:0000313" key="2">
    <source>
        <dbReference type="EMBL" id="SHH42370.1"/>
    </source>
</evidence>
<name>A0A1M5SV91_9ALTE</name>